<dbReference type="PANTHER" id="PTHR23502:SF151">
    <property type="entry name" value="MAJOR FACILITATOR SUPERFAMILY (MFS) PROFILE DOMAIN-CONTAINING PROTEIN"/>
    <property type="match status" value="1"/>
</dbReference>
<evidence type="ECO:0000259" key="6">
    <source>
        <dbReference type="PROSITE" id="PS50850"/>
    </source>
</evidence>
<organism evidence="7 8">
    <name type="scientific">Phomopsis amygdali</name>
    <name type="common">Fusicoccum amygdali</name>
    <dbReference type="NCBI Taxonomy" id="1214568"/>
    <lineage>
        <taxon>Eukaryota</taxon>
        <taxon>Fungi</taxon>
        <taxon>Dikarya</taxon>
        <taxon>Ascomycota</taxon>
        <taxon>Pezizomycotina</taxon>
        <taxon>Sordariomycetes</taxon>
        <taxon>Sordariomycetidae</taxon>
        <taxon>Diaporthales</taxon>
        <taxon>Diaporthaceae</taxon>
        <taxon>Diaporthe</taxon>
    </lineage>
</organism>
<feature type="transmembrane region" description="Helical" evidence="5">
    <location>
        <begin position="191"/>
        <end position="214"/>
    </location>
</feature>
<feature type="transmembrane region" description="Helical" evidence="5">
    <location>
        <begin position="445"/>
        <end position="463"/>
    </location>
</feature>
<dbReference type="AlphaFoldDB" id="A0AAD9W9R8"/>
<dbReference type="GO" id="GO:0022857">
    <property type="term" value="F:transmembrane transporter activity"/>
    <property type="evidence" value="ECO:0007669"/>
    <property type="project" value="InterPro"/>
</dbReference>
<dbReference type="InterPro" id="IPR036259">
    <property type="entry name" value="MFS_trans_sf"/>
</dbReference>
<comment type="subcellular location">
    <subcellularLocation>
        <location evidence="1">Membrane</location>
        <topology evidence="1">Multi-pass membrane protein</topology>
    </subcellularLocation>
</comment>
<protein>
    <recommendedName>
        <fullName evidence="6">Major facilitator superfamily (MFS) profile domain-containing protein</fullName>
    </recommendedName>
</protein>
<evidence type="ECO:0000256" key="5">
    <source>
        <dbReference type="SAM" id="Phobius"/>
    </source>
</evidence>
<feature type="transmembrane region" description="Helical" evidence="5">
    <location>
        <begin position="469"/>
        <end position="492"/>
    </location>
</feature>
<evidence type="ECO:0000256" key="4">
    <source>
        <dbReference type="ARBA" id="ARBA00023136"/>
    </source>
</evidence>
<keyword evidence="2 5" id="KW-0812">Transmembrane</keyword>
<dbReference type="GO" id="GO:0005886">
    <property type="term" value="C:plasma membrane"/>
    <property type="evidence" value="ECO:0007669"/>
    <property type="project" value="TreeGrafter"/>
</dbReference>
<feature type="transmembrane region" description="Helical" evidence="5">
    <location>
        <begin position="405"/>
        <end position="433"/>
    </location>
</feature>
<gene>
    <name evidence="7" type="ORF">N8I77_001797</name>
</gene>
<feature type="domain" description="Major facilitator superfamily (MFS) profile" evidence="6">
    <location>
        <begin position="38"/>
        <end position="494"/>
    </location>
</feature>
<dbReference type="Gene3D" id="1.20.1720.10">
    <property type="entry name" value="Multidrug resistance protein D"/>
    <property type="match status" value="1"/>
</dbReference>
<feature type="transmembrane region" description="Helical" evidence="5">
    <location>
        <begin position="380"/>
        <end position="399"/>
    </location>
</feature>
<comment type="caution">
    <text evidence="7">The sequence shown here is derived from an EMBL/GenBank/DDBJ whole genome shotgun (WGS) entry which is preliminary data.</text>
</comment>
<evidence type="ECO:0000256" key="2">
    <source>
        <dbReference type="ARBA" id="ARBA00022692"/>
    </source>
</evidence>
<dbReference type="Gene3D" id="1.20.1250.20">
    <property type="entry name" value="MFS general substrate transporter like domains"/>
    <property type="match status" value="1"/>
</dbReference>
<feature type="transmembrane region" description="Helical" evidence="5">
    <location>
        <begin position="34"/>
        <end position="57"/>
    </location>
</feature>
<sequence length="501" mass="54148">MSENVSASQEVAVLVNNSDGPSEDEDYSVFSDSLCLYLTYLLGFVIILSTLTATIYFPLIPMLSAHFSVSIQAINLTVTLYAVCQAISPPLFASLADCYGRRPVLLLLIGIYACASLGLALNRSSYGLLLGMRAVQSIGGSATPAIAYGIVADVAVVSERGRMLGPMLSFCNGISAVGPVIGGAVAQSTGAYVWVFLALLAVAVVCFLLTGFTLPETARAIVGNGSRPAHGLSKMWTTSGWVKTNRATSKQSKEAPVPTPPNTYTRPKWTLKAAVHSLRIILYPDATAILWMVASSYSVYYTFQVAIPVIYEEIYHYNDFQIGLTFLPGLSGMTIGGIVAGKLVDRNFAKIARRENIAPDRKKTGDLKKFPIEEARYRHITYFIVLEVALVIGYGWVIFRRLHPAIPLVMQFFVCAASTLLSHTASALLVDVFPNSSSTSYASGQVMRCGLSAVSAAILDPLINAVGRGWYFTIFGLFVGLSGIVSVIISRAKGMKWRQRR</sequence>
<feature type="transmembrane region" description="Helical" evidence="5">
    <location>
        <begin position="104"/>
        <end position="122"/>
    </location>
</feature>
<name>A0AAD9W9R8_PHOAM</name>
<feature type="transmembrane region" description="Helical" evidence="5">
    <location>
        <begin position="164"/>
        <end position="185"/>
    </location>
</feature>
<evidence type="ECO:0000256" key="3">
    <source>
        <dbReference type="ARBA" id="ARBA00022989"/>
    </source>
</evidence>
<reference evidence="7" key="1">
    <citation type="submission" date="2023-06" db="EMBL/GenBank/DDBJ databases">
        <authorList>
            <person name="Noh H."/>
        </authorList>
    </citation>
    <scope>NUCLEOTIDE SEQUENCE</scope>
    <source>
        <strain evidence="7">DUCC20226</strain>
    </source>
</reference>
<dbReference type="Proteomes" id="UP001265746">
    <property type="component" value="Unassembled WGS sequence"/>
</dbReference>
<dbReference type="InterPro" id="IPR020846">
    <property type="entry name" value="MFS_dom"/>
</dbReference>
<dbReference type="SUPFAM" id="SSF103473">
    <property type="entry name" value="MFS general substrate transporter"/>
    <property type="match status" value="1"/>
</dbReference>
<dbReference type="EMBL" id="JAUJFL010000001">
    <property type="protein sequence ID" value="KAK2615018.1"/>
    <property type="molecule type" value="Genomic_DNA"/>
</dbReference>
<dbReference type="PRINTS" id="PR01036">
    <property type="entry name" value="TCRTETB"/>
</dbReference>
<feature type="transmembrane region" description="Helical" evidence="5">
    <location>
        <begin position="134"/>
        <end position="157"/>
    </location>
</feature>
<evidence type="ECO:0000256" key="1">
    <source>
        <dbReference type="ARBA" id="ARBA00004141"/>
    </source>
</evidence>
<evidence type="ECO:0000313" key="7">
    <source>
        <dbReference type="EMBL" id="KAK2615018.1"/>
    </source>
</evidence>
<dbReference type="PANTHER" id="PTHR23502">
    <property type="entry name" value="MAJOR FACILITATOR SUPERFAMILY"/>
    <property type="match status" value="1"/>
</dbReference>
<keyword evidence="8" id="KW-1185">Reference proteome</keyword>
<dbReference type="Pfam" id="PF07690">
    <property type="entry name" value="MFS_1"/>
    <property type="match status" value="1"/>
</dbReference>
<evidence type="ECO:0000313" key="8">
    <source>
        <dbReference type="Proteomes" id="UP001265746"/>
    </source>
</evidence>
<keyword evidence="4 5" id="KW-0472">Membrane</keyword>
<feature type="transmembrane region" description="Helical" evidence="5">
    <location>
        <begin position="320"/>
        <end position="344"/>
    </location>
</feature>
<keyword evidence="3 5" id="KW-1133">Transmembrane helix</keyword>
<dbReference type="PROSITE" id="PS50850">
    <property type="entry name" value="MFS"/>
    <property type="match status" value="1"/>
</dbReference>
<proteinExistence type="predicted"/>
<accession>A0AAD9W9R8</accession>
<feature type="transmembrane region" description="Helical" evidence="5">
    <location>
        <begin position="280"/>
        <end position="300"/>
    </location>
</feature>
<dbReference type="InterPro" id="IPR011701">
    <property type="entry name" value="MFS"/>
</dbReference>